<dbReference type="Gene3D" id="3.60.20.10">
    <property type="entry name" value="Glutamine Phosphoribosylpyrophosphate, subunit 1, domain 1"/>
    <property type="match status" value="1"/>
</dbReference>
<evidence type="ECO:0000256" key="3">
    <source>
        <dbReference type="ARBA" id="ARBA00023242"/>
    </source>
</evidence>
<dbReference type="PROSITE" id="PS00854">
    <property type="entry name" value="PROTEASOME_BETA_1"/>
    <property type="match status" value="1"/>
</dbReference>
<accession>A0A804PFK1</accession>
<dbReference type="Gramene" id="Zm00001eb234190_T001">
    <property type="protein sequence ID" value="Zm00001eb234190_P001"/>
    <property type="gene ID" value="Zm00001eb234190"/>
</dbReference>
<dbReference type="FunCoup" id="A0A804PFK1">
    <property type="interactions" value="3930"/>
</dbReference>
<proteinExistence type="evidence at protein level"/>
<keyword evidence="2 6" id="KW-0647">Proteasome</keyword>
<keyword evidence="8" id="KW-1185">Reference proteome</keyword>
<dbReference type="InterPro" id="IPR023333">
    <property type="entry name" value="Proteasome_suB-type"/>
</dbReference>
<comment type="subunit">
    <text evidence="6">Component of the proteasome complex.</text>
</comment>
<dbReference type="SUPFAM" id="SSF56235">
    <property type="entry name" value="N-terminal nucleophile aminohydrolases (Ntn hydrolases)"/>
    <property type="match status" value="1"/>
</dbReference>
<protein>
    <recommendedName>
        <fullName evidence="6">Proteasome subunit beta</fullName>
    </recommendedName>
</protein>
<dbReference type="GO" id="GO:0005737">
    <property type="term" value="C:cytoplasm"/>
    <property type="evidence" value="ECO:0000318"/>
    <property type="project" value="GO_Central"/>
</dbReference>
<dbReference type="InterPro" id="IPR016050">
    <property type="entry name" value="Proteasome_bsu_CS"/>
</dbReference>
<dbReference type="PROSITE" id="PS51476">
    <property type="entry name" value="PROTEASOME_BETA_2"/>
    <property type="match status" value="1"/>
</dbReference>
<comment type="subcellular location">
    <subcellularLocation>
        <location evidence="6">Cytoplasm</location>
    </subcellularLocation>
    <subcellularLocation>
        <location evidence="6">Nucleus</location>
    </subcellularLocation>
</comment>
<evidence type="ECO:0000256" key="4">
    <source>
        <dbReference type="ARBA" id="ARBA00024953"/>
    </source>
</evidence>
<dbReference type="CDD" id="cd03759">
    <property type="entry name" value="proteasome_beta_type_3"/>
    <property type="match status" value="1"/>
</dbReference>
<dbReference type="PANTHER" id="PTHR32194">
    <property type="entry name" value="METALLOPROTEASE TLDD"/>
    <property type="match status" value="1"/>
</dbReference>
<dbReference type="AlphaFoldDB" id="A0A804PFK1"/>
<comment type="function">
    <text evidence="4">Non-catalytic component of the proteasome, a multicatalytic proteinase complex which is characterized by its ability to cleave peptides with Arg, Phe, Tyr, Leu, and Glu adjacent to the leaving group at neutral or slightly basic pH. The proteasome has an ATP-dependent proteolytic activity.</text>
</comment>
<dbReference type="EnsemblPlants" id="Zm00001eb234190_T001">
    <property type="protein sequence ID" value="Zm00001eb234190_P001"/>
    <property type="gene ID" value="Zm00001eb234190"/>
</dbReference>
<evidence type="ECO:0000313" key="8">
    <source>
        <dbReference type="Proteomes" id="UP000007305"/>
    </source>
</evidence>
<dbReference type="InParanoid" id="A0A804PFK1"/>
<keyword evidence="3 6" id="KW-0539">Nucleus</keyword>
<evidence type="ECO:0000256" key="2">
    <source>
        <dbReference type="ARBA" id="ARBA00022942"/>
    </source>
</evidence>
<evidence type="ECO:0000256" key="1">
    <source>
        <dbReference type="ARBA" id="ARBA00022490"/>
    </source>
</evidence>
<dbReference type="PANTHER" id="PTHR32194:SF10">
    <property type="entry name" value="PROTEASOME SUBUNIT BETA TYPE-3"/>
    <property type="match status" value="1"/>
</dbReference>
<dbReference type="GO" id="GO:0043161">
    <property type="term" value="P:proteasome-mediated ubiquitin-dependent protein catabolic process"/>
    <property type="evidence" value="ECO:0007669"/>
    <property type="project" value="InterPro"/>
</dbReference>
<dbReference type="GO" id="GO:0005634">
    <property type="term" value="C:nucleus"/>
    <property type="evidence" value="ECO:0007669"/>
    <property type="project" value="UniProtKB-SubCell"/>
</dbReference>
<reference evidence="7" key="2">
    <citation type="submission" date="2019-07" db="EMBL/GenBank/DDBJ databases">
        <authorList>
            <person name="Seetharam A."/>
            <person name="Woodhouse M."/>
            <person name="Cannon E."/>
        </authorList>
    </citation>
    <scope>NUCLEOTIDE SEQUENCE [LARGE SCALE GENOMIC DNA]</scope>
    <source>
        <strain evidence="7">cv. B73</strain>
    </source>
</reference>
<reference evidence="7" key="3">
    <citation type="submission" date="2021-05" db="UniProtKB">
        <authorList>
            <consortium name="EnsemblPlants"/>
        </authorList>
    </citation>
    <scope>IDENTIFICATION</scope>
    <source>
        <strain evidence="7">cv. B73</strain>
    </source>
</reference>
<organism evidence="7 8">
    <name type="scientific">Zea mays</name>
    <name type="common">Maize</name>
    <dbReference type="NCBI Taxonomy" id="4577"/>
    <lineage>
        <taxon>Eukaryota</taxon>
        <taxon>Viridiplantae</taxon>
        <taxon>Streptophyta</taxon>
        <taxon>Embryophyta</taxon>
        <taxon>Tracheophyta</taxon>
        <taxon>Spermatophyta</taxon>
        <taxon>Magnoliopsida</taxon>
        <taxon>Liliopsida</taxon>
        <taxon>Poales</taxon>
        <taxon>Poaceae</taxon>
        <taxon>PACMAD clade</taxon>
        <taxon>Panicoideae</taxon>
        <taxon>Andropogonodae</taxon>
        <taxon>Andropogoneae</taxon>
        <taxon>Tripsacinae</taxon>
        <taxon>Zea</taxon>
    </lineage>
</organism>
<comment type="similarity">
    <text evidence="6">Belongs to the peptidase T1B family.</text>
</comment>
<comment type="function">
    <text evidence="6">Component of the proteasome, a multicatalytic proteinase complex which is characterized by its ability to cleave peptides with Arg, Phe, Tyr, Leu, and Glu adjacent to the leaving group at neutral or slightly basic pH. The proteasome has an ATP-dependent proteolytic activity.</text>
</comment>
<keyword evidence="1 6" id="KW-0963">Cytoplasm</keyword>
<evidence type="ECO:0000256" key="6">
    <source>
        <dbReference type="RuleBase" id="RU004203"/>
    </source>
</evidence>
<dbReference type="InterPro" id="IPR033811">
    <property type="entry name" value="Proteasome_beta_3"/>
</dbReference>
<dbReference type="GO" id="GO:0051603">
    <property type="term" value="P:proteolysis involved in protein catabolic process"/>
    <property type="evidence" value="ECO:0000318"/>
    <property type="project" value="GO_Central"/>
</dbReference>
<comment type="subunit">
    <text evidence="5">The 26S proteasome consists of a 20S proteasome core and two 19S regulatory subunits. The 20S proteasome core is composed of 28 subunits that are arranged in four stacked rings, resulting in a barrel-shaped structure. The two end rings are each formed by seven alpha subunits, and the two central rings are each formed by seven beta subunits. The catalytic chamber with the active sites is on the inside of the barrel.</text>
</comment>
<dbReference type="InterPro" id="IPR001353">
    <property type="entry name" value="Proteasome_sua/b"/>
</dbReference>
<name>A0A804PFK1_MAIZE</name>
<dbReference type="Pfam" id="PF00227">
    <property type="entry name" value="Proteasome"/>
    <property type="match status" value="1"/>
</dbReference>
<dbReference type="Proteomes" id="UP000007305">
    <property type="component" value="Chromosome 5"/>
</dbReference>
<sequence length="305" mass="33617">MMKFTITLMGSAQARASFEHLQLFTVSAIVNNGPSVKKVWNELVTSSEPIVRIGPASSHSPESGWYSASSFFLRRRKSTCAAAFSVLAVASASAAAAQVRVMSIFEYNGSAVVAMVGKNCFAIASDRRLGVQLQTIATDFRRVFKVHDKLYIGLSGLATDAQTLYQRLVFRHKLYQLMEERDMKPETFASLVSALLYEKRFGPYFCQPVIAGLGDNDEPFICTMDCIGAKELAKDFVVSGTASESLYGACESMYKPNMEPEELFETISQALQASVDRDCLSGWGGYVLVVTHTEVQERVLKGRMD</sequence>
<evidence type="ECO:0007829" key="9">
    <source>
        <dbReference type="PeptideAtlas" id="A0A804PFK1"/>
    </source>
</evidence>
<evidence type="ECO:0000313" key="7">
    <source>
        <dbReference type="EnsemblPlants" id="Zm00001eb234190_P001"/>
    </source>
</evidence>
<dbReference type="GO" id="GO:0019774">
    <property type="term" value="C:proteasome core complex, beta-subunit complex"/>
    <property type="evidence" value="ECO:0007669"/>
    <property type="project" value="InterPro"/>
</dbReference>
<evidence type="ECO:0000256" key="5">
    <source>
        <dbReference type="ARBA" id="ARBA00026071"/>
    </source>
</evidence>
<dbReference type="InterPro" id="IPR029055">
    <property type="entry name" value="Ntn_hydrolases_N"/>
</dbReference>
<keyword evidence="9" id="KW-1267">Proteomics identification</keyword>
<reference evidence="8" key="1">
    <citation type="journal article" date="2009" name="Science">
        <title>The B73 maize genome: complexity, diversity, and dynamics.</title>
        <authorList>
            <person name="Schnable P.S."/>
            <person name="Ware D."/>
            <person name="Fulton R.S."/>
            <person name="Stein J.C."/>
            <person name="Wei F."/>
            <person name="Pasternak S."/>
            <person name="Liang C."/>
            <person name="Zhang J."/>
            <person name="Fulton L."/>
            <person name="Graves T.A."/>
            <person name="Minx P."/>
            <person name="Reily A.D."/>
            <person name="Courtney L."/>
            <person name="Kruchowski S.S."/>
            <person name="Tomlinson C."/>
            <person name="Strong C."/>
            <person name="Delehaunty K."/>
            <person name="Fronick C."/>
            <person name="Courtney B."/>
            <person name="Rock S.M."/>
            <person name="Belter E."/>
            <person name="Du F."/>
            <person name="Kim K."/>
            <person name="Abbott R.M."/>
            <person name="Cotton M."/>
            <person name="Levy A."/>
            <person name="Marchetto P."/>
            <person name="Ochoa K."/>
            <person name="Jackson S.M."/>
            <person name="Gillam B."/>
            <person name="Chen W."/>
            <person name="Yan L."/>
            <person name="Higginbotham J."/>
            <person name="Cardenas M."/>
            <person name="Waligorski J."/>
            <person name="Applebaum E."/>
            <person name="Phelps L."/>
            <person name="Falcone J."/>
            <person name="Kanchi K."/>
            <person name="Thane T."/>
            <person name="Scimone A."/>
            <person name="Thane N."/>
            <person name="Henke J."/>
            <person name="Wang T."/>
            <person name="Ruppert J."/>
            <person name="Shah N."/>
            <person name="Rotter K."/>
            <person name="Hodges J."/>
            <person name="Ingenthron E."/>
            <person name="Cordes M."/>
            <person name="Kohlberg S."/>
            <person name="Sgro J."/>
            <person name="Delgado B."/>
            <person name="Mead K."/>
            <person name="Chinwalla A."/>
            <person name="Leonard S."/>
            <person name="Crouse K."/>
            <person name="Collura K."/>
            <person name="Kudrna D."/>
            <person name="Currie J."/>
            <person name="He R."/>
            <person name="Angelova A."/>
            <person name="Rajasekar S."/>
            <person name="Mueller T."/>
            <person name="Lomeli R."/>
            <person name="Scara G."/>
            <person name="Ko A."/>
            <person name="Delaney K."/>
            <person name="Wissotski M."/>
            <person name="Lopez G."/>
            <person name="Campos D."/>
            <person name="Braidotti M."/>
            <person name="Ashley E."/>
            <person name="Golser W."/>
            <person name="Kim H."/>
            <person name="Lee S."/>
            <person name="Lin J."/>
            <person name="Dujmic Z."/>
            <person name="Kim W."/>
            <person name="Talag J."/>
            <person name="Zuccolo A."/>
            <person name="Fan C."/>
            <person name="Sebastian A."/>
            <person name="Kramer M."/>
            <person name="Spiegel L."/>
            <person name="Nascimento L."/>
            <person name="Zutavern T."/>
            <person name="Miller B."/>
            <person name="Ambroise C."/>
            <person name="Muller S."/>
            <person name="Spooner W."/>
            <person name="Narechania A."/>
            <person name="Ren L."/>
            <person name="Wei S."/>
            <person name="Kumari S."/>
            <person name="Faga B."/>
            <person name="Levy M.J."/>
            <person name="McMahan L."/>
            <person name="Van Buren P."/>
            <person name="Vaughn M.W."/>
            <person name="Ying K."/>
            <person name="Yeh C.-T."/>
            <person name="Emrich S.J."/>
            <person name="Jia Y."/>
            <person name="Kalyanaraman A."/>
            <person name="Hsia A.-P."/>
            <person name="Barbazuk W.B."/>
            <person name="Baucom R.S."/>
            <person name="Brutnell T.P."/>
            <person name="Carpita N.C."/>
            <person name="Chaparro C."/>
            <person name="Chia J.-M."/>
            <person name="Deragon J.-M."/>
            <person name="Estill J.C."/>
            <person name="Fu Y."/>
            <person name="Jeddeloh J.A."/>
            <person name="Han Y."/>
            <person name="Lee H."/>
            <person name="Li P."/>
            <person name="Lisch D.R."/>
            <person name="Liu S."/>
            <person name="Liu Z."/>
            <person name="Nagel D.H."/>
            <person name="McCann M.C."/>
            <person name="SanMiguel P."/>
            <person name="Myers A.M."/>
            <person name="Nettleton D."/>
            <person name="Nguyen J."/>
            <person name="Penning B.W."/>
            <person name="Ponnala L."/>
            <person name="Schneider K.L."/>
            <person name="Schwartz D.C."/>
            <person name="Sharma A."/>
            <person name="Soderlund C."/>
            <person name="Springer N.M."/>
            <person name="Sun Q."/>
            <person name="Wang H."/>
            <person name="Waterman M."/>
            <person name="Westerman R."/>
            <person name="Wolfgruber T.K."/>
            <person name="Yang L."/>
            <person name="Yu Y."/>
            <person name="Zhang L."/>
            <person name="Zhou S."/>
            <person name="Zhu Q."/>
            <person name="Bennetzen J.L."/>
            <person name="Dawe R.K."/>
            <person name="Jiang J."/>
            <person name="Jiang N."/>
            <person name="Presting G.G."/>
            <person name="Wessler S.R."/>
            <person name="Aluru S."/>
            <person name="Martienssen R.A."/>
            <person name="Clifton S.W."/>
            <person name="McCombie W.R."/>
            <person name="Wing R.A."/>
            <person name="Wilson R.K."/>
        </authorList>
    </citation>
    <scope>NUCLEOTIDE SEQUENCE [LARGE SCALE GENOMIC DNA]</scope>
    <source>
        <strain evidence="8">cv. B73</strain>
    </source>
</reference>
<dbReference type="FunFam" id="3.60.20.10:FF:000032">
    <property type="entry name" value="Proteasome subunit beta"/>
    <property type="match status" value="1"/>
</dbReference>